<reference evidence="2 3" key="1">
    <citation type="journal article" date="2010" name="Stand. Genomic Sci.">
        <title>Complete genome sequence of Spirosoma linguale type strain (1).</title>
        <authorList>
            <person name="Lail K."/>
            <person name="Sikorski J."/>
            <person name="Saunders E."/>
            <person name="Lapidus A."/>
            <person name="Glavina Del Rio T."/>
            <person name="Copeland A."/>
            <person name="Tice H."/>
            <person name="Cheng J.-F."/>
            <person name="Lucas S."/>
            <person name="Nolan M."/>
            <person name="Bruce D."/>
            <person name="Goodwin L."/>
            <person name="Pitluck S."/>
            <person name="Ivanova N."/>
            <person name="Mavromatis K."/>
            <person name="Ovchinnikova G."/>
            <person name="Pati A."/>
            <person name="Chen A."/>
            <person name="Palaniappan K."/>
            <person name="Land M."/>
            <person name="Hauser L."/>
            <person name="Chang Y.-J."/>
            <person name="Jeffries C.D."/>
            <person name="Chain P."/>
            <person name="Brettin T."/>
            <person name="Detter J.C."/>
            <person name="Schuetze A."/>
            <person name="Rohde M."/>
            <person name="Tindall B.J."/>
            <person name="Goeker M."/>
            <person name="Bristow J."/>
            <person name="Eisen J.A."/>
            <person name="Markowitz V."/>
            <person name="Hugenholtz P."/>
            <person name="Kyrpides N.C."/>
            <person name="Klenk H.-P."/>
            <person name="Chen F."/>
        </authorList>
    </citation>
    <scope>NUCLEOTIDE SEQUENCE [LARGE SCALE GENOMIC DNA]</scope>
    <source>
        <strain evidence="3">ATCC 33905 / DSM 74 / LMG 10896 / Claus 1</strain>
    </source>
</reference>
<keyword evidence="3" id="KW-1185">Reference proteome</keyword>
<evidence type="ECO:0000256" key="1">
    <source>
        <dbReference type="SAM" id="SignalP"/>
    </source>
</evidence>
<feature type="signal peptide" evidence="1">
    <location>
        <begin position="1"/>
        <end position="22"/>
    </location>
</feature>
<organism evidence="2 3">
    <name type="scientific">Spirosoma linguale (strain ATCC 33905 / DSM 74 / LMG 10896 / Claus 1)</name>
    <dbReference type="NCBI Taxonomy" id="504472"/>
    <lineage>
        <taxon>Bacteria</taxon>
        <taxon>Pseudomonadati</taxon>
        <taxon>Bacteroidota</taxon>
        <taxon>Cytophagia</taxon>
        <taxon>Cytophagales</taxon>
        <taxon>Cytophagaceae</taxon>
        <taxon>Spirosoma</taxon>
    </lineage>
</organism>
<keyword evidence="1" id="KW-0732">Signal</keyword>
<dbReference type="Proteomes" id="UP000002028">
    <property type="component" value="Plasmid pSLIN03"/>
</dbReference>
<dbReference type="RefSeq" id="WP_012931402.1">
    <property type="nucleotide sequence ID" value="NC_013733.1"/>
</dbReference>
<dbReference type="HOGENOM" id="CLU_493399_0_0_10"/>
<gene>
    <name evidence="2" type="ordered locus">Slin_6981</name>
</gene>
<dbReference type="Pfam" id="PF16286">
    <property type="entry name" value="DUF4932"/>
    <property type="match status" value="1"/>
</dbReference>
<accession>D2QVU3</accession>
<dbReference type="InterPro" id="IPR032560">
    <property type="entry name" value="DUF4932"/>
</dbReference>
<proteinExistence type="predicted"/>
<dbReference type="EMBL" id="CP001772">
    <property type="protein sequence ID" value="ADB42925.1"/>
    <property type="molecule type" value="Genomic_DNA"/>
</dbReference>
<protein>
    <recommendedName>
        <fullName evidence="4">DUF4932 domain-containing protein</fullName>
    </recommendedName>
</protein>
<keyword evidence="2" id="KW-0614">Plasmid</keyword>
<evidence type="ECO:0000313" key="3">
    <source>
        <dbReference type="Proteomes" id="UP000002028"/>
    </source>
</evidence>
<sequence length="552" mass="63311">MKTTSIKLLFTCFLLLLSPKLAFSSTTNPTGHFQVFQTQIKGVTYSVDPRIELFQTVMLLAGNPQINGADLDYKLLIATYFEPYQQHALFGFIKKYAPQGKLFTTIDGPIWFMLHLTPQLEWRKDLPNPYHQQPLLDSLRILVKQFARDSHYADFFNSNAEFYRLSLANLTFNLAGQDEKTRLLAYYGATNPQRIQFHVVLNFLGYGHFGPRLETARSKEFYAIIAPNGGHDGLPTFNQKDLYGLLWHEFGHSFANPLIEENLAQFETMSSLWEPIKVSMQVQAYAEWKAVLWEHLVNAVMCRLAAQKQGEAYAQLIYVRPLLGRRWIYLHPLLEALKDYEANRKSYPTLRSFMPRIIQAFTHIQPGHIEQWQQQTNFIRQPDVALLPNLEAIYGQSNVLFILATGEVDRSGHDRLKAYVKAHQLEHFPTATLMDDTVALKMDLSAYNLFVVGTPWGNRYLQKVLPQIPINLTTDGIIVGKKYEGQGYAFLTSWVNPSNPQQVMTIYTAQKPDDLVNFATIPRGGSHYHLVKRLITVKGENYQRSGLVWNCP</sequence>
<geneLocation type="plasmid" evidence="2 3">
    <name>pSLIN03</name>
</geneLocation>
<dbReference type="AlphaFoldDB" id="D2QVU3"/>
<feature type="chain" id="PRO_5003034316" description="DUF4932 domain-containing protein" evidence="1">
    <location>
        <begin position="23"/>
        <end position="552"/>
    </location>
</feature>
<evidence type="ECO:0008006" key="4">
    <source>
        <dbReference type="Google" id="ProtNLM"/>
    </source>
</evidence>
<evidence type="ECO:0000313" key="2">
    <source>
        <dbReference type="EMBL" id="ADB42925.1"/>
    </source>
</evidence>
<name>D2QVU3_SPILD</name>
<dbReference type="KEGG" id="sli:Slin_6981"/>